<organism evidence="1 2">
    <name type="scientific">Andreprevotia lacus DSM 23236</name>
    <dbReference type="NCBI Taxonomy" id="1121001"/>
    <lineage>
        <taxon>Bacteria</taxon>
        <taxon>Pseudomonadati</taxon>
        <taxon>Pseudomonadota</taxon>
        <taxon>Betaproteobacteria</taxon>
        <taxon>Neisseriales</taxon>
        <taxon>Chitinibacteraceae</taxon>
        <taxon>Andreprevotia</taxon>
    </lineage>
</organism>
<dbReference type="OrthoDB" id="796912at2"/>
<name>A0A1W1XZ12_9NEIS</name>
<protein>
    <submittedName>
        <fullName evidence="1">Uncharacterized protein</fullName>
    </submittedName>
</protein>
<dbReference type="AlphaFoldDB" id="A0A1W1XZ12"/>
<gene>
    <name evidence="1" type="ORF">SAMN02745857_03599</name>
</gene>
<dbReference type="EMBL" id="FWXD01000029">
    <property type="protein sequence ID" value="SMC29097.1"/>
    <property type="molecule type" value="Genomic_DNA"/>
</dbReference>
<dbReference type="RefSeq" id="WP_084092543.1">
    <property type="nucleotide sequence ID" value="NZ_FWXD01000029.1"/>
</dbReference>
<evidence type="ECO:0000313" key="1">
    <source>
        <dbReference type="EMBL" id="SMC29097.1"/>
    </source>
</evidence>
<sequence>MTAWHDLEHAYGPADDLPALLQALTPDPEAGVWGDVWSRICHQGTVYSASFPALPILQALAASWPAAQRSMPLCLAGCIVIGAHAQGQAAALEALGGTVAQLQALAADTLASGLLNENDHVYMLEAALALRGDPLWGNTLGRLLEGEFSGICPACDTELYLAIGEYGCFATSEDWSNRPEVARTPILPADVATLDGTGQWLYAQSRQHPQIANWLLHLFGHTSCPDCGADIAVPAAIAAA</sequence>
<dbReference type="Proteomes" id="UP000192761">
    <property type="component" value="Unassembled WGS sequence"/>
</dbReference>
<accession>A0A1W1XZ12</accession>
<reference evidence="1 2" key="1">
    <citation type="submission" date="2017-04" db="EMBL/GenBank/DDBJ databases">
        <authorList>
            <person name="Afonso C.L."/>
            <person name="Miller P.J."/>
            <person name="Scott M.A."/>
            <person name="Spackman E."/>
            <person name="Goraichik I."/>
            <person name="Dimitrov K.M."/>
            <person name="Suarez D.L."/>
            <person name="Swayne D.E."/>
        </authorList>
    </citation>
    <scope>NUCLEOTIDE SEQUENCE [LARGE SCALE GENOMIC DNA]</scope>
    <source>
        <strain evidence="1 2">DSM 23236</strain>
    </source>
</reference>
<evidence type="ECO:0000313" key="2">
    <source>
        <dbReference type="Proteomes" id="UP000192761"/>
    </source>
</evidence>
<dbReference type="STRING" id="1121001.SAMN02745857_03599"/>
<keyword evidence="2" id="KW-1185">Reference proteome</keyword>
<proteinExistence type="predicted"/>